<proteinExistence type="inferred from homology"/>
<organism evidence="10 11">
    <name type="scientific">Enteroscipio rubneri</name>
    <dbReference type="NCBI Taxonomy" id="2070686"/>
    <lineage>
        <taxon>Bacteria</taxon>
        <taxon>Bacillati</taxon>
        <taxon>Actinomycetota</taxon>
        <taxon>Coriobacteriia</taxon>
        <taxon>Eggerthellales</taxon>
        <taxon>Eggerthellaceae</taxon>
        <taxon>Enteroscipio</taxon>
    </lineage>
</organism>
<comment type="caution">
    <text evidence="10">The sequence shown here is derived from an EMBL/GenBank/DDBJ whole genome shotgun (WGS) entry which is preliminary data.</text>
</comment>
<evidence type="ECO:0000256" key="8">
    <source>
        <dbReference type="SAM" id="SignalP"/>
    </source>
</evidence>
<dbReference type="GO" id="GO:0008234">
    <property type="term" value="F:cysteine-type peptidase activity"/>
    <property type="evidence" value="ECO:0007669"/>
    <property type="project" value="UniProtKB-KW"/>
</dbReference>
<dbReference type="SUPFAM" id="SSF54001">
    <property type="entry name" value="Cysteine proteinases"/>
    <property type="match status" value="1"/>
</dbReference>
<evidence type="ECO:0000256" key="1">
    <source>
        <dbReference type="ARBA" id="ARBA00007074"/>
    </source>
</evidence>
<keyword evidence="3 8" id="KW-0732">Signal</keyword>
<dbReference type="Proteomes" id="UP000236197">
    <property type="component" value="Unassembled WGS sequence"/>
</dbReference>
<evidence type="ECO:0000313" key="10">
    <source>
        <dbReference type="EMBL" id="PNV67290.1"/>
    </source>
</evidence>
<feature type="chain" id="PRO_5014380938" evidence="8">
    <location>
        <begin position="34"/>
        <end position="362"/>
    </location>
</feature>
<keyword evidence="6" id="KW-0175">Coiled coil</keyword>
<gene>
    <name evidence="10" type="ORF">C2L71_08590</name>
</gene>
<protein>
    <submittedName>
        <fullName evidence="10">Hydrolase Nlp/P60</fullName>
    </submittedName>
</protein>
<reference evidence="11" key="1">
    <citation type="submission" date="2018-01" db="EMBL/GenBank/DDBJ databases">
        <title>Rubneribacter badeniensis gen. nov., sp. nov., and Colonibacter rubneri, gen. nov., sp. nov., WGS of new members of the Eggerthellaceae.</title>
        <authorList>
            <person name="Danylec N."/>
            <person name="Stoll D.A."/>
            <person name="Doetsch A."/>
            <person name="Kulling S.E."/>
            <person name="Huch M."/>
        </authorList>
    </citation>
    <scope>NUCLEOTIDE SEQUENCE [LARGE SCALE GENOMIC DNA]</scope>
    <source>
        <strain evidence="11">ResAG-96</strain>
    </source>
</reference>
<keyword evidence="5" id="KW-0788">Thiol protease</keyword>
<dbReference type="AlphaFoldDB" id="A0A2K2UAT2"/>
<feature type="compositionally biased region" description="Low complexity" evidence="7">
    <location>
        <begin position="222"/>
        <end position="251"/>
    </location>
</feature>
<feature type="coiled-coil region" evidence="6">
    <location>
        <begin position="44"/>
        <end position="99"/>
    </location>
</feature>
<name>A0A2K2UAT2_9ACTN</name>
<dbReference type="GO" id="GO:0006508">
    <property type="term" value="P:proteolysis"/>
    <property type="evidence" value="ECO:0007669"/>
    <property type="project" value="UniProtKB-KW"/>
</dbReference>
<dbReference type="Pfam" id="PF00877">
    <property type="entry name" value="NLPC_P60"/>
    <property type="match status" value="1"/>
</dbReference>
<dbReference type="InterPro" id="IPR051794">
    <property type="entry name" value="PG_Endopeptidase_C40"/>
</dbReference>
<dbReference type="OrthoDB" id="5244330at2"/>
<evidence type="ECO:0000313" key="11">
    <source>
        <dbReference type="Proteomes" id="UP000236197"/>
    </source>
</evidence>
<evidence type="ECO:0000256" key="2">
    <source>
        <dbReference type="ARBA" id="ARBA00022670"/>
    </source>
</evidence>
<feature type="region of interest" description="Disordered" evidence="7">
    <location>
        <begin position="222"/>
        <end position="258"/>
    </location>
</feature>
<evidence type="ECO:0000259" key="9">
    <source>
        <dbReference type="PROSITE" id="PS51935"/>
    </source>
</evidence>
<dbReference type="RefSeq" id="WP_103265363.1">
    <property type="nucleotide sequence ID" value="NZ_CABMLE010000010.1"/>
</dbReference>
<keyword evidence="11" id="KW-1185">Reference proteome</keyword>
<dbReference type="InterPro" id="IPR038765">
    <property type="entry name" value="Papain-like_cys_pep_sf"/>
</dbReference>
<keyword evidence="2" id="KW-0645">Protease</keyword>
<dbReference type="Pfam" id="PF24568">
    <property type="entry name" value="CC_PcsB"/>
    <property type="match status" value="1"/>
</dbReference>
<evidence type="ECO:0000256" key="7">
    <source>
        <dbReference type="SAM" id="MobiDB-lite"/>
    </source>
</evidence>
<feature type="domain" description="NlpC/P60" evidence="9">
    <location>
        <begin position="257"/>
        <end position="362"/>
    </location>
</feature>
<evidence type="ECO:0000256" key="6">
    <source>
        <dbReference type="SAM" id="Coils"/>
    </source>
</evidence>
<evidence type="ECO:0000256" key="5">
    <source>
        <dbReference type="ARBA" id="ARBA00022807"/>
    </source>
</evidence>
<dbReference type="EMBL" id="PPEK01000010">
    <property type="protein sequence ID" value="PNV67290.1"/>
    <property type="molecule type" value="Genomic_DNA"/>
</dbReference>
<dbReference type="PANTHER" id="PTHR47359:SF3">
    <property type="entry name" value="NLP_P60 DOMAIN-CONTAINING PROTEIN-RELATED"/>
    <property type="match status" value="1"/>
</dbReference>
<dbReference type="PROSITE" id="PS51935">
    <property type="entry name" value="NLPC_P60"/>
    <property type="match status" value="1"/>
</dbReference>
<feature type="signal peptide" evidence="8">
    <location>
        <begin position="1"/>
        <end position="33"/>
    </location>
</feature>
<comment type="similarity">
    <text evidence="1">Belongs to the peptidase C40 family.</text>
</comment>
<accession>A0A2K2UAT2</accession>
<keyword evidence="4 10" id="KW-0378">Hydrolase</keyword>
<evidence type="ECO:0000256" key="4">
    <source>
        <dbReference type="ARBA" id="ARBA00022801"/>
    </source>
</evidence>
<dbReference type="PANTHER" id="PTHR47359">
    <property type="entry name" value="PEPTIDOGLYCAN DL-ENDOPEPTIDASE CWLO"/>
    <property type="match status" value="1"/>
</dbReference>
<dbReference type="Gene3D" id="3.90.1720.10">
    <property type="entry name" value="endopeptidase domain like (from Nostoc punctiforme)"/>
    <property type="match status" value="1"/>
</dbReference>
<dbReference type="InterPro" id="IPR000064">
    <property type="entry name" value="NLP_P60_dom"/>
</dbReference>
<dbReference type="Gene3D" id="6.10.250.3150">
    <property type="match status" value="1"/>
</dbReference>
<evidence type="ECO:0000256" key="3">
    <source>
        <dbReference type="ARBA" id="ARBA00022729"/>
    </source>
</evidence>
<sequence length="362" mass="38246">MQQARFAYGKGALAGFTAVVLAVSLMVPATAFADPTSAEKRAEAEAVLASLNTMQEQLDRASNNYFTALSEQEEAEKSRDAAQERIDEANGQIADLQDRLGSRARSMYRSGSSSMLDLLLGSTSFQAFATNWDLLTQINSEDADLVQQTKDLRAEVEEQEAVFAEQARVAQEKADEAKRIEEEAASTVASMQATYDSLSAEAAELLEQERAAEEAARAAAAAAADAATNDSSRGSSNGGANSNGDGNNGASEPPYVPSTGNAIVDRAYSQLGKPYAWGAAGPNSYDCSGLVSYALTGSYSHVYTTGSLMGLRQVSNPQPGDICTNDHHCGVYIGGGQMIHAPQTGDVVKVSAVHSDMIYVRP</sequence>
<dbReference type="InterPro" id="IPR057309">
    <property type="entry name" value="PcsB_CC"/>
</dbReference>